<sequence>MRLSQYARECVSTEAIISKSFEDGLNEDIRLLNPIGVASWLFKWTIFVHTGRDTSLCLSRVRHTAMLHGRVSPGVPYNYSTTA</sequence>
<proteinExistence type="predicted"/>
<comment type="caution">
    <text evidence="1">The sequence shown here is derived from an EMBL/GenBank/DDBJ whole genome shotgun (WGS) entry which is preliminary data.</text>
</comment>
<dbReference type="AlphaFoldDB" id="A0A0B0MX76"/>
<dbReference type="EMBL" id="JRRC01421279">
    <property type="protein sequence ID" value="KHG04972.1"/>
    <property type="molecule type" value="Genomic_DNA"/>
</dbReference>
<dbReference type="Proteomes" id="UP000032142">
    <property type="component" value="Unassembled WGS sequence"/>
</dbReference>
<keyword evidence="2" id="KW-1185">Reference proteome</keyword>
<reference evidence="2" key="1">
    <citation type="submission" date="2014-09" db="EMBL/GenBank/DDBJ databases">
        <authorList>
            <person name="Mudge J."/>
            <person name="Ramaraj T."/>
            <person name="Lindquist I.E."/>
            <person name="Bharti A.K."/>
            <person name="Sundararajan A."/>
            <person name="Cameron C.T."/>
            <person name="Woodward J.E."/>
            <person name="May G.D."/>
            <person name="Brubaker C."/>
            <person name="Broadhvest J."/>
            <person name="Wilkins T.A."/>
        </authorList>
    </citation>
    <scope>NUCLEOTIDE SEQUENCE</scope>
    <source>
        <strain evidence="2">cv. AKA8401</strain>
    </source>
</reference>
<organism evidence="1 2">
    <name type="scientific">Gossypium arboreum</name>
    <name type="common">Tree cotton</name>
    <name type="synonym">Gossypium nanking</name>
    <dbReference type="NCBI Taxonomy" id="29729"/>
    <lineage>
        <taxon>Eukaryota</taxon>
        <taxon>Viridiplantae</taxon>
        <taxon>Streptophyta</taxon>
        <taxon>Embryophyta</taxon>
        <taxon>Tracheophyta</taxon>
        <taxon>Spermatophyta</taxon>
        <taxon>Magnoliopsida</taxon>
        <taxon>eudicotyledons</taxon>
        <taxon>Gunneridae</taxon>
        <taxon>Pentapetalae</taxon>
        <taxon>rosids</taxon>
        <taxon>malvids</taxon>
        <taxon>Malvales</taxon>
        <taxon>Malvaceae</taxon>
        <taxon>Malvoideae</taxon>
        <taxon>Gossypium</taxon>
    </lineage>
</organism>
<gene>
    <name evidence="1" type="ORF">F383_31445</name>
</gene>
<accession>A0A0B0MX76</accession>
<evidence type="ECO:0000313" key="1">
    <source>
        <dbReference type="EMBL" id="KHG04972.1"/>
    </source>
</evidence>
<name>A0A0B0MX76_GOSAR</name>
<protein>
    <submittedName>
        <fullName evidence="1">Uncharacterized protein</fullName>
    </submittedName>
</protein>
<evidence type="ECO:0000313" key="2">
    <source>
        <dbReference type="Proteomes" id="UP000032142"/>
    </source>
</evidence>